<name>A0A927RB76_9ACTN</name>
<protein>
    <submittedName>
        <fullName evidence="1">Uncharacterized protein</fullName>
    </submittedName>
</protein>
<evidence type="ECO:0000313" key="1">
    <source>
        <dbReference type="EMBL" id="MBE1609842.1"/>
    </source>
</evidence>
<accession>A0A927RB76</accession>
<reference evidence="1" key="1">
    <citation type="submission" date="2020-10" db="EMBL/GenBank/DDBJ databases">
        <title>Sequencing the genomes of 1000 actinobacteria strains.</title>
        <authorList>
            <person name="Klenk H.-P."/>
        </authorList>
    </citation>
    <scope>NUCLEOTIDE SEQUENCE</scope>
    <source>
        <strain evidence="1">DSM 45354</strain>
    </source>
</reference>
<comment type="caution">
    <text evidence="1">The sequence shown here is derived from an EMBL/GenBank/DDBJ whole genome shotgun (WGS) entry which is preliminary data.</text>
</comment>
<dbReference type="Proteomes" id="UP000638648">
    <property type="component" value="Unassembled WGS sequence"/>
</dbReference>
<sequence length="76" mass="8163">MLPYQNPHTCLSSVRLMTRGGKLLWPGVLGGDGLEGRGASTGTPVTLCQNSAHSNAANLPTPHTRRRWVRRGAKLS</sequence>
<proteinExistence type="predicted"/>
<gene>
    <name evidence="1" type="ORF">HEB94_006690</name>
</gene>
<dbReference type="EMBL" id="JADBEM010000001">
    <property type="protein sequence ID" value="MBE1609842.1"/>
    <property type="molecule type" value="Genomic_DNA"/>
</dbReference>
<dbReference type="AlphaFoldDB" id="A0A927RB76"/>
<keyword evidence="2" id="KW-1185">Reference proteome</keyword>
<evidence type="ECO:0000313" key="2">
    <source>
        <dbReference type="Proteomes" id="UP000638648"/>
    </source>
</evidence>
<organism evidence="1 2">
    <name type="scientific">Actinopolymorpha pittospori</name>
    <dbReference type="NCBI Taxonomy" id="648752"/>
    <lineage>
        <taxon>Bacteria</taxon>
        <taxon>Bacillati</taxon>
        <taxon>Actinomycetota</taxon>
        <taxon>Actinomycetes</taxon>
        <taxon>Propionibacteriales</taxon>
        <taxon>Actinopolymorphaceae</taxon>
        <taxon>Actinopolymorpha</taxon>
    </lineage>
</organism>